<dbReference type="AlphaFoldDB" id="A0A0R2RQ51"/>
<dbReference type="PROSITE" id="PS01078">
    <property type="entry name" value="MOCF_BIOSYNTHESIS_1"/>
    <property type="match status" value="1"/>
</dbReference>
<evidence type="ECO:0000256" key="4">
    <source>
        <dbReference type="ARBA" id="ARBA00023150"/>
    </source>
</evidence>
<dbReference type="InterPro" id="IPR051920">
    <property type="entry name" value="MPT_Adenylyltrnsfr/MoaC-Rel"/>
</dbReference>
<comment type="function">
    <text evidence="6">Catalyzes the adenylation of molybdopterin as part of the biosynthesis of the molybdenum-cofactor.</text>
</comment>
<comment type="catalytic activity">
    <reaction evidence="5">
        <text>molybdopterin + ATP + H(+) = adenylyl-molybdopterin + diphosphate</text>
        <dbReference type="Rhea" id="RHEA:31331"/>
        <dbReference type="ChEBI" id="CHEBI:15378"/>
        <dbReference type="ChEBI" id="CHEBI:30616"/>
        <dbReference type="ChEBI" id="CHEBI:33019"/>
        <dbReference type="ChEBI" id="CHEBI:58698"/>
        <dbReference type="ChEBI" id="CHEBI:62727"/>
        <dbReference type="EC" id="2.7.7.75"/>
    </reaction>
</comment>
<evidence type="ECO:0000259" key="7">
    <source>
        <dbReference type="SMART" id="SM00852"/>
    </source>
</evidence>
<comment type="pathway">
    <text evidence="1">Cofactor biosynthesis; molybdopterin biosynthesis.</text>
</comment>
<gene>
    <name evidence="8" type="ORF">ABR82_05335</name>
</gene>
<dbReference type="SUPFAM" id="SSF53218">
    <property type="entry name" value="Molybdenum cofactor biosynthesis proteins"/>
    <property type="match status" value="1"/>
</dbReference>
<dbReference type="PANTHER" id="PTHR43764:SF1">
    <property type="entry name" value="MOLYBDOPTERIN MOLYBDOTRANSFERASE"/>
    <property type="match status" value="1"/>
</dbReference>
<comment type="caution">
    <text evidence="8">The sequence shown here is derived from an EMBL/GenBank/DDBJ whole genome shotgun (WGS) entry which is preliminary data.</text>
</comment>
<keyword evidence="8" id="KW-0548">Nucleotidyltransferase</keyword>
<dbReference type="Pfam" id="PF00994">
    <property type="entry name" value="MoCF_biosynth"/>
    <property type="match status" value="1"/>
</dbReference>
<dbReference type="EMBL" id="LIBO01000104">
    <property type="protein sequence ID" value="KRO62266.1"/>
    <property type="molecule type" value="Genomic_DNA"/>
</dbReference>
<evidence type="ECO:0000313" key="9">
    <source>
        <dbReference type="Proteomes" id="UP000051269"/>
    </source>
</evidence>
<dbReference type="GO" id="GO:0061598">
    <property type="term" value="F:molybdopterin adenylyltransferase activity"/>
    <property type="evidence" value="ECO:0007669"/>
    <property type="project" value="UniProtKB-EC"/>
</dbReference>
<sequence length="155" mass="16850">MIVARLTVSDRAHAGVYEDKGGPELERVFSKEWGFTLAWLPLIVPDEKETITSALNIWIEKRVPLILTTGGTGPASRDITPEATRAVLDKELPGLSEAQRWMSFPIAPTAILSRALAGVAGQSLIINFPGNPKAIAECLPPLMPAIRECLKHLTE</sequence>
<evidence type="ECO:0000256" key="2">
    <source>
        <dbReference type="ARBA" id="ARBA00012509"/>
    </source>
</evidence>
<dbReference type="CDD" id="cd00886">
    <property type="entry name" value="MogA_MoaB"/>
    <property type="match status" value="1"/>
</dbReference>
<dbReference type="Gene3D" id="3.40.980.10">
    <property type="entry name" value="MoaB/Mog-like domain"/>
    <property type="match status" value="1"/>
</dbReference>
<dbReference type="InterPro" id="IPR001453">
    <property type="entry name" value="MoaB/Mog_dom"/>
</dbReference>
<evidence type="ECO:0000313" key="8">
    <source>
        <dbReference type="EMBL" id="KRO62266.1"/>
    </source>
</evidence>
<keyword evidence="8" id="KW-0808">Transferase</keyword>
<dbReference type="UniPathway" id="UPA00344"/>
<dbReference type="EC" id="2.7.7.75" evidence="2"/>
<dbReference type="Proteomes" id="UP000051269">
    <property type="component" value="Unassembled WGS sequence"/>
</dbReference>
<organism evidence="8 9">
    <name type="scientific">Verrucomicrobia subdivision 6 bacterium BACL9 MAG-120507-bin52</name>
    <dbReference type="NCBI Taxonomy" id="1655590"/>
    <lineage>
        <taxon>Bacteria</taxon>
        <taxon>Pseudomonadati</taxon>
        <taxon>Verrucomicrobiota</taxon>
        <taxon>Verrucomicrobiia</taxon>
        <taxon>Verrucomicrobiales</taxon>
        <taxon>Verrucomicrobia subdivision 6</taxon>
    </lineage>
</organism>
<evidence type="ECO:0000256" key="5">
    <source>
        <dbReference type="ARBA" id="ARBA00051131"/>
    </source>
</evidence>
<dbReference type="InterPro" id="IPR008284">
    <property type="entry name" value="MoCF_biosynth_CS"/>
</dbReference>
<evidence type="ECO:0000256" key="1">
    <source>
        <dbReference type="ARBA" id="ARBA00005046"/>
    </source>
</evidence>
<dbReference type="PANTHER" id="PTHR43764">
    <property type="entry name" value="MOLYBDENUM COFACTOR BIOSYNTHESIS"/>
    <property type="match status" value="1"/>
</dbReference>
<name>A0A0R2RQ51_9BACT</name>
<feature type="domain" description="MoaB/Mog" evidence="7">
    <location>
        <begin position="4"/>
        <end position="149"/>
    </location>
</feature>
<dbReference type="SMART" id="SM00852">
    <property type="entry name" value="MoCF_biosynth"/>
    <property type="match status" value="1"/>
</dbReference>
<keyword evidence="4" id="KW-0501">Molybdenum cofactor biosynthesis</keyword>
<proteinExistence type="predicted"/>
<dbReference type="NCBIfam" id="TIGR00177">
    <property type="entry name" value="molyb_syn"/>
    <property type="match status" value="1"/>
</dbReference>
<dbReference type="GO" id="GO:0006777">
    <property type="term" value="P:Mo-molybdopterin cofactor biosynthetic process"/>
    <property type="evidence" value="ECO:0007669"/>
    <property type="project" value="UniProtKB-KW"/>
</dbReference>
<reference evidence="8 9" key="1">
    <citation type="submission" date="2015-10" db="EMBL/GenBank/DDBJ databases">
        <title>Metagenome-Assembled Genomes uncover a global brackish microbiome.</title>
        <authorList>
            <person name="Hugerth L.W."/>
            <person name="Larsson J."/>
            <person name="Alneberg J."/>
            <person name="Lindh M.V."/>
            <person name="Legrand C."/>
            <person name="Pinhassi J."/>
            <person name="Andersson A.F."/>
        </authorList>
    </citation>
    <scope>NUCLEOTIDE SEQUENCE [LARGE SCALE GENOMIC DNA]</scope>
    <source>
        <strain evidence="8">BACL18 MAG-120507-bin52</strain>
    </source>
</reference>
<dbReference type="InterPro" id="IPR036425">
    <property type="entry name" value="MoaB/Mog-like_dom_sf"/>
</dbReference>
<evidence type="ECO:0000256" key="3">
    <source>
        <dbReference type="ARBA" id="ARBA00013491"/>
    </source>
</evidence>
<accession>A0A0R2RQ51</accession>
<protein>
    <recommendedName>
        <fullName evidence="3">Molybdopterin adenylyltransferase</fullName>
        <ecNumber evidence="2">2.7.7.75</ecNumber>
    </recommendedName>
</protein>
<evidence type="ECO:0000256" key="6">
    <source>
        <dbReference type="ARBA" id="ARBA00058212"/>
    </source>
</evidence>